<dbReference type="PROSITE" id="PS50928">
    <property type="entry name" value="ABC_TM1"/>
    <property type="match status" value="1"/>
</dbReference>
<name>A0A437QUK2_9PROT</name>
<dbReference type="CDD" id="cd06261">
    <property type="entry name" value="TM_PBP2"/>
    <property type="match status" value="1"/>
</dbReference>
<dbReference type="AlphaFoldDB" id="A0A437QUK2"/>
<dbReference type="Proteomes" id="UP000287447">
    <property type="component" value="Unassembled WGS sequence"/>
</dbReference>
<dbReference type="PANTHER" id="PTHR43848">
    <property type="entry name" value="PUTRESCINE TRANSPORT SYSTEM PERMEASE PROTEIN POTI"/>
    <property type="match status" value="1"/>
</dbReference>
<dbReference type="RefSeq" id="WP_127763564.1">
    <property type="nucleotide sequence ID" value="NZ_SADE01000001.1"/>
</dbReference>
<comment type="similarity">
    <text evidence="2">Belongs to the binding-protein-dependent transport system permease family. CysTW subfamily.</text>
</comment>
<organism evidence="10 11">
    <name type="scientific">Hwanghaeella grinnelliae</name>
    <dbReference type="NCBI Taxonomy" id="2500179"/>
    <lineage>
        <taxon>Bacteria</taxon>
        <taxon>Pseudomonadati</taxon>
        <taxon>Pseudomonadota</taxon>
        <taxon>Alphaproteobacteria</taxon>
        <taxon>Rhodospirillales</taxon>
        <taxon>Rhodospirillaceae</taxon>
        <taxon>Hwanghaeella</taxon>
    </lineage>
</organism>
<keyword evidence="7 8" id="KW-0472">Membrane</keyword>
<evidence type="ECO:0000256" key="4">
    <source>
        <dbReference type="ARBA" id="ARBA00022475"/>
    </source>
</evidence>
<evidence type="ECO:0000256" key="5">
    <source>
        <dbReference type="ARBA" id="ARBA00022692"/>
    </source>
</evidence>
<dbReference type="GO" id="GO:0055085">
    <property type="term" value="P:transmembrane transport"/>
    <property type="evidence" value="ECO:0007669"/>
    <property type="project" value="InterPro"/>
</dbReference>
<evidence type="ECO:0000313" key="10">
    <source>
        <dbReference type="EMBL" id="RVU38192.1"/>
    </source>
</evidence>
<evidence type="ECO:0000256" key="6">
    <source>
        <dbReference type="ARBA" id="ARBA00022989"/>
    </source>
</evidence>
<dbReference type="EMBL" id="SADE01000001">
    <property type="protein sequence ID" value="RVU38192.1"/>
    <property type="molecule type" value="Genomic_DNA"/>
</dbReference>
<keyword evidence="6 8" id="KW-1133">Transmembrane helix</keyword>
<dbReference type="GO" id="GO:0005886">
    <property type="term" value="C:plasma membrane"/>
    <property type="evidence" value="ECO:0007669"/>
    <property type="project" value="UniProtKB-SubCell"/>
</dbReference>
<dbReference type="Gene3D" id="1.10.3720.10">
    <property type="entry name" value="MetI-like"/>
    <property type="match status" value="1"/>
</dbReference>
<dbReference type="PANTHER" id="PTHR43848:SF2">
    <property type="entry name" value="PUTRESCINE TRANSPORT SYSTEM PERMEASE PROTEIN POTI"/>
    <property type="match status" value="1"/>
</dbReference>
<evidence type="ECO:0000256" key="3">
    <source>
        <dbReference type="ARBA" id="ARBA00022448"/>
    </source>
</evidence>
<evidence type="ECO:0000313" key="11">
    <source>
        <dbReference type="Proteomes" id="UP000287447"/>
    </source>
</evidence>
<evidence type="ECO:0000256" key="1">
    <source>
        <dbReference type="ARBA" id="ARBA00004651"/>
    </source>
</evidence>
<keyword evidence="3 8" id="KW-0813">Transport</keyword>
<reference evidence="11" key="1">
    <citation type="submission" date="2019-01" db="EMBL/GenBank/DDBJ databases">
        <title>Gri0909 isolated from a small marine red alga.</title>
        <authorList>
            <person name="Kim J."/>
            <person name="Jeong S.E."/>
            <person name="Jeon C.O."/>
        </authorList>
    </citation>
    <scope>NUCLEOTIDE SEQUENCE [LARGE SCALE GENOMIC DNA]</scope>
    <source>
        <strain evidence="11">Gri0909</strain>
    </source>
</reference>
<dbReference type="InterPro" id="IPR035906">
    <property type="entry name" value="MetI-like_sf"/>
</dbReference>
<comment type="subcellular location">
    <subcellularLocation>
        <location evidence="1 8">Cell membrane</location>
        <topology evidence="1 8">Multi-pass membrane protein</topology>
    </subcellularLocation>
</comment>
<evidence type="ECO:0000259" key="9">
    <source>
        <dbReference type="PROSITE" id="PS50928"/>
    </source>
</evidence>
<evidence type="ECO:0000256" key="2">
    <source>
        <dbReference type="ARBA" id="ARBA00007069"/>
    </source>
</evidence>
<feature type="transmembrane region" description="Helical" evidence="8">
    <location>
        <begin position="70"/>
        <end position="90"/>
    </location>
</feature>
<gene>
    <name evidence="10" type="ORF">EOI86_02520</name>
</gene>
<sequence>MSGRDALTTWVLRFYVVLVFGFIFMPIVASVIFSFNSQRFPTVPLGSFTTEWYTAILNDPDIWEAARTSILVSLSTSVLATFIGFCTAYTDYRFKFRYKYGFLALALLPPTIPLIIMALAMLAWFAKIGISGQVWSIIAAHTVLTIPFAMAIIRLRLNEMDESLEAAAWNLGASEWRAVKEVIIPFAKPAIISSMCLTAAVSFDEFAVAWFVSGLNKTIPVVILEIVTGNIDPQVNAIGSFVFLVSMTLVVLAQILFMTKGKRRTVTP</sequence>
<evidence type="ECO:0000256" key="7">
    <source>
        <dbReference type="ARBA" id="ARBA00023136"/>
    </source>
</evidence>
<proteinExistence type="inferred from homology"/>
<comment type="caution">
    <text evidence="10">The sequence shown here is derived from an EMBL/GenBank/DDBJ whole genome shotgun (WGS) entry which is preliminary data.</text>
</comment>
<dbReference type="SUPFAM" id="SSF161098">
    <property type="entry name" value="MetI-like"/>
    <property type="match status" value="1"/>
</dbReference>
<protein>
    <submittedName>
        <fullName evidence="10">ABC transporter permease</fullName>
    </submittedName>
</protein>
<keyword evidence="5 8" id="KW-0812">Transmembrane</keyword>
<keyword evidence="4" id="KW-1003">Cell membrane</keyword>
<dbReference type="Pfam" id="PF00528">
    <property type="entry name" value="BPD_transp_1"/>
    <property type="match status" value="1"/>
</dbReference>
<feature type="transmembrane region" description="Helical" evidence="8">
    <location>
        <begin position="12"/>
        <end position="35"/>
    </location>
</feature>
<keyword evidence="11" id="KW-1185">Reference proteome</keyword>
<feature type="transmembrane region" description="Helical" evidence="8">
    <location>
        <begin position="132"/>
        <end position="153"/>
    </location>
</feature>
<dbReference type="InterPro" id="IPR000515">
    <property type="entry name" value="MetI-like"/>
</dbReference>
<feature type="transmembrane region" description="Helical" evidence="8">
    <location>
        <begin position="237"/>
        <end position="257"/>
    </location>
</feature>
<feature type="transmembrane region" description="Helical" evidence="8">
    <location>
        <begin position="102"/>
        <end position="126"/>
    </location>
</feature>
<dbReference type="OrthoDB" id="7056428at2"/>
<evidence type="ECO:0000256" key="8">
    <source>
        <dbReference type="RuleBase" id="RU363032"/>
    </source>
</evidence>
<accession>A0A437QUK2</accession>
<feature type="domain" description="ABC transmembrane type-1" evidence="9">
    <location>
        <begin position="66"/>
        <end position="253"/>
    </location>
</feature>
<dbReference type="InterPro" id="IPR051789">
    <property type="entry name" value="Bact_Polyamine_Transport"/>
</dbReference>